<dbReference type="Proteomes" id="UP001497382">
    <property type="component" value="Unassembled WGS sequence"/>
</dbReference>
<dbReference type="AlphaFoldDB" id="A0AAV1Z661"/>
<keyword evidence="2" id="KW-1185">Reference proteome</keyword>
<reference evidence="1 2" key="1">
    <citation type="submission" date="2024-04" db="EMBL/GenBank/DDBJ databases">
        <authorList>
            <person name="Rising A."/>
            <person name="Reimegard J."/>
            <person name="Sonavane S."/>
            <person name="Akerstrom W."/>
            <person name="Nylinder S."/>
            <person name="Hedman E."/>
            <person name="Kallberg Y."/>
        </authorList>
    </citation>
    <scope>NUCLEOTIDE SEQUENCE [LARGE SCALE GENOMIC DNA]</scope>
</reference>
<protein>
    <submittedName>
        <fullName evidence="1">Uncharacterized protein</fullName>
    </submittedName>
</protein>
<comment type="caution">
    <text evidence="1">The sequence shown here is derived from an EMBL/GenBank/DDBJ whole genome shotgun (WGS) entry which is preliminary data.</text>
</comment>
<gene>
    <name evidence="1" type="ORF">LARSCL_LOCUS3095</name>
</gene>
<organism evidence="1 2">
    <name type="scientific">Larinioides sclopetarius</name>
    <dbReference type="NCBI Taxonomy" id="280406"/>
    <lineage>
        <taxon>Eukaryota</taxon>
        <taxon>Metazoa</taxon>
        <taxon>Ecdysozoa</taxon>
        <taxon>Arthropoda</taxon>
        <taxon>Chelicerata</taxon>
        <taxon>Arachnida</taxon>
        <taxon>Araneae</taxon>
        <taxon>Araneomorphae</taxon>
        <taxon>Entelegynae</taxon>
        <taxon>Araneoidea</taxon>
        <taxon>Araneidae</taxon>
        <taxon>Larinioides</taxon>
    </lineage>
</organism>
<sequence>MARYSKRHLQANDSCLASCQQLHRLLSRQLPDVETKVITNEVPSFCFRGPHLEYSWVSNVRKELSGDLTTGREG</sequence>
<accession>A0AAV1Z661</accession>
<proteinExistence type="predicted"/>
<evidence type="ECO:0000313" key="1">
    <source>
        <dbReference type="EMBL" id="CAL1266427.1"/>
    </source>
</evidence>
<dbReference type="EMBL" id="CAXIEN010000023">
    <property type="protein sequence ID" value="CAL1266427.1"/>
    <property type="molecule type" value="Genomic_DNA"/>
</dbReference>
<evidence type="ECO:0000313" key="2">
    <source>
        <dbReference type="Proteomes" id="UP001497382"/>
    </source>
</evidence>
<name>A0AAV1Z661_9ARAC</name>